<evidence type="ECO:0000256" key="2">
    <source>
        <dbReference type="ARBA" id="ARBA00022679"/>
    </source>
</evidence>
<evidence type="ECO:0000313" key="11">
    <source>
        <dbReference type="EMBL" id="PXZ01910.1"/>
    </source>
</evidence>
<dbReference type="NCBIfam" id="TIGR00938">
    <property type="entry name" value="thrB_alt"/>
    <property type="match status" value="1"/>
</dbReference>
<evidence type="ECO:0000256" key="8">
    <source>
        <dbReference type="HAMAP-Rule" id="MF_00301"/>
    </source>
</evidence>
<keyword evidence="12" id="KW-1185">Reference proteome</keyword>
<keyword evidence="4 8" id="KW-0547">Nucleotide-binding</keyword>
<dbReference type="CDD" id="cd05153">
    <property type="entry name" value="HomoserineK_II"/>
    <property type="match status" value="1"/>
</dbReference>
<evidence type="ECO:0000256" key="4">
    <source>
        <dbReference type="ARBA" id="ARBA00022741"/>
    </source>
</evidence>
<organism evidence="11 12">
    <name type="scientific">Commensalibacter melissae</name>
    <dbReference type="NCBI Taxonomy" id="2070537"/>
    <lineage>
        <taxon>Bacteria</taxon>
        <taxon>Pseudomonadati</taxon>
        <taxon>Pseudomonadota</taxon>
        <taxon>Alphaproteobacteria</taxon>
        <taxon>Acetobacterales</taxon>
        <taxon>Acetobacteraceae</taxon>
    </lineage>
</organism>
<dbReference type="OrthoDB" id="9777460at2"/>
<keyword evidence="5 8" id="KW-0418">Kinase</keyword>
<comment type="caution">
    <text evidence="11">The sequence shown here is derived from an EMBL/GenBank/DDBJ whole genome shotgun (WGS) entry which is preliminary data.</text>
</comment>
<dbReference type="EC" id="2.7.1.39" evidence="8 9"/>
<keyword evidence="2 8" id="KW-0808">Transferase</keyword>
<reference evidence="11 12" key="1">
    <citation type="submission" date="2018-05" db="EMBL/GenBank/DDBJ databases">
        <title>Reference genomes for bee gut microbiota database.</title>
        <authorList>
            <person name="Ellegaard K.M."/>
        </authorList>
    </citation>
    <scope>NUCLEOTIDE SEQUENCE [LARGE SCALE GENOMIC DNA]</scope>
    <source>
        <strain evidence="11 12">ESL0284</strain>
    </source>
</reference>
<name>A0A318MZ46_9PROT</name>
<dbReference type="GO" id="GO:0005524">
    <property type="term" value="F:ATP binding"/>
    <property type="evidence" value="ECO:0007669"/>
    <property type="project" value="UniProtKB-KW"/>
</dbReference>
<dbReference type="Gene3D" id="3.30.200.20">
    <property type="entry name" value="Phosphorylase Kinase, domain 1"/>
    <property type="match status" value="1"/>
</dbReference>
<keyword evidence="1 8" id="KW-0028">Amino-acid biosynthesis</keyword>
<keyword evidence="6 8" id="KW-0067">ATP-binding</keyword>
<dbReference type="Pfam" id="PF01636">
    <property type="entry name" value="APH"/>
    <property type="match status" value="1"/>
</dbReference>
<dbReference type="HAMAP" id="MF_00301">
    <property type="entry name" value="Homoser_kinase_2"/>
    <property type="match status" value="1"/>
</dbReference>
<proteinExistence type="inferred from homology"/>
<evidence type="ECO:0000259" key="10">
    <source>
        <dbReference type="Pfam" id="PF01636"/>
    </source>
</evidence>
<evidence type="ECO:0000256" key="6">
    <source>
        <dbReference type="ARBA" id="ARBA00022840"/>
    </source>
</evidence>
<evidence type="ECO:0000256" key="3">
    <source>
        <dbReference type="ARBA" id="ARBA00022697"/>
    </source>
</evidence>
<comment type="catalytic activity">
    <reaction evidence="8">
        <text>L-homoserine + ATP = O-phospho-L-homoserine + ADP + H(+)</text>
        <dbReference type="Rhea" id="RHEA:13985"/>
        <dbReference type="ChEBI" id="CHEBI:15378"/>
        <dbReference type="ChEBI" id="CHEBI:30616"/>
        <dbReference type="ChEBI" id="CHEBI:57476"/>
        <dbReference type="ChEBI" id="CHEBI:57590"/>
        <dbReference type="ChEBI" id="CHEBI:456216"/>
        <dbReference type="EC" id="2.7.1.39"/>
    </reaction>
</comment>
<comment type="similarity">
    <text evidence="7 8">Belongs to the pseudomonas-type ThrB family.</text>
</comment>
<dbReference type="PANTHER" id="PTHR21064:SF6">
    <property type="entry name" value="AMINOGLYCOSIDE PHOSPHOTRANSFERASE DOMAIN-CONTAINING PROTEIN"/>
    <property type="match status" value="1"/>
</dbReference>
<dbReference type="SUPFAM" id="SSF56112">
    <property type="entry name" value="Protein kinase-like (PK-like)"/>
    <property type="match status" value="1"/>
</dbReference>
<dbReference type="InterPro" id="IPR011009">
    <property type="entry name" value="Kinase-like_dom_sf"/>
</dbReference>
<dbReference type="EMBL" id="QGLT01000001">
    <property type="protein sequence ID" value="PXZ01910.1"/>
    <property type="molecule type" value="Genomic_DNA"/>
</dbReference>
<dbReference type="AlphaFoldDB" id="A0A318MZ46"/>
<dbReference type="InterPro" id="IPR002575">
    <property type="entry name" value="Aminoglycoside_PTrfase"/>
</dbReference>
<dbReference type="NCBIfam" id="NF003558">
    <property type="entry name" value="PRK05231.1"/>
    <property type="match status" value="1"/>
</dbReference>
<feature type="domain" description="Aminoglycoside phosphotransferase" evidence="10">
    <location>
        <begin position="27"/>
        <end position="256"/>
    </location>
</feature>
<comment type="pathway">
    <text evidence="8">Amino-acid biosynthesis; L-threonine biosynthesis; L-threonine from L-aspartate: step 4/5.</text>
</comment>
<dbReference type="Proteomes" id="UP000247565">
    <property type="component" value="Unassembled WGS sequence"/>
</dbReference>
<protein>
    <recommendedName>
        <fullName evidence="8 9">Homoserine kinase</fullName>
        <shortName evidence="8">HK</shortName>
        <shortName evidence="8">HSK</shortName>
        <ecNumber evidence="8 9">2.7.1.39</ecNumber>
    </recommendedName>
</protein>
<sequence length="318" mass="36837">MAVYTNVSEQQVSSCLQNYPIGQLVRLKGIAQGVENSNFLLDTTQGKYILTLYEKRIKREELPWYMDLMQFFAQHHIRCPLPVRTKEGECLIELNERPAAIFTFLDGKEVSEILPEHCFALGVSMARMHLVGLEFKQNKKNHVGPDSWNALLEKSVNHGHDDLIREIDPVLRKIIQSWPTRQEGLPVGQIHADLFPDNVFFQDNYLSGFIDFYFACTDFLAYDLAIALNAWCFKETGEYLVKRARALVAGYQSVRILTEKERLLLPIFKMGAALRFLLTRLHDLVYTPSTALVTPKDPQPYLYRLRYHQLNKVETYEF</sequence>
<dbReference type="PANTHER" id="PTHR21064">
    <property type="entry name" value="AMINOGLYCOSIDE PHOSPHOTRANSFERASE DOMAIN-CONTAINING PROTEIN-RELATED"/>
    <property type="match status" value="1"/>
</dbReference>
<evidence type="ECO:0000256" key="7">
    <source>
        <dbReference type="ARBA" id="ARBA00038240"/>
    </source>
</evidence>
<evidence type="ECO:0000256" key="1">
    <source>
        <dbReference type="ARBA" id="ARBA00022605"/>
    </source>
</evidence>
<dbReference type="RefSeq" id="WP_110438428.1">
    <property type="nucleotide sequence ID" value="NZ_CP046393.1"/>
</dbReference>
<dbReference type="InterPro" id="IPR050249">
    <property type="entry name" value="Pseudomonas-type_ThrB"/>
</dbReference>
<evidence type="ECO:0000256" key="9">
    <source>
        <dbReference type="NCBIfam" id="TIGR00938"/>
    </source>
</evidence>
<evidence type="ECO:0000256" key="5">
    <source>
        <dbReference type="ARBA" id="ARBA00022777"/>
    </source>
</evidence>
<dbReference type="GO" id="GO:0009088">
    <property type="term" value="P:threonine biosynthetic process"/>
    <property type="evidence" value="ECO:0007669"/>
    <property type="project" value="UniProtKB-UniRule"/>
</dbReference>
<dbReference type="Gene3D" id="3.90.1200.10">
    <property type="match status" value="1"/>
</dbReference>
<evidence type="ECO:0000313" key="12">
    <source>
        <dbReference type="Proteomes" id="UP000247565"/>
    </source>
</evidence>
<dbReference type="InterPro" id="IPR005280">
    <property type="entry name" value="Homoserine_kinase_II"/>
</dbReference>
<dbReference type="UniPathway" id="UPA00050">
    <property type="reaction ID" value="UER00064"/>
</dbReference>
<accession>A0A318MZ46</accession>
<gene>
    <name evidence="8" type="primary">thrB</name>
    <name evidence="11" type="ORF">DK869_02625</name>
</gene>
<keyword evidence="3 8" id="KW-0791">Threonine biosynthesis</keyword>
<dbReference type="GO" id="GO:0004413">
    <property type="term" value="F:homoserine kinase activity"/>
    <property type="evidence" value="ECO:0007669"/>
    <property type="project" value="UniProtKB-UniRule"/>
</dbReference>